<proteinExistence type="predicted"/>
<keyword evidence="2" id="KW-1185">Reference proteome</keyword>
<evidence type="ECO:0000313" key="1">
    <source>
        <dbReference type="EMBL" id="KAI3685827.1"/>
    </source>
</evidence>
<evidence type="ECO:0000313" key="2">
    <source>
        <dbReference type="Proteomes" id="UP001055879"/>
    </source>
</evidence>
<organism evidence="1 2">
    <name type="scientific">Arctium lappa</name>
    <name type="common">Greater burdock</name>
    <name type="synonym">Lappa major</name>
    <dbReference type="NCBI Taxonomy" id="4217"/>
    <lineage>
        <taxon>Eukaryota</taxon>
        <taxon>Viridiplantae</taxon>
        <taxon>Streptophyta</taxon>
        <taxon>Embryophyta</taxon>
        <taxon>Tracheophyta</taxon>
        <taxon>Spermatophyta</taxon>
        <taxon>Magnoliopsida</taxon>
        <taxon>eudicotyledons</taxon>
        <taxon>Gunneridae</taxon>
        <taxon>Pentapetalae</taxon>
        <taxon>asterids</taxon>
        <taxon>campanulids</taxon>
        <taxon>Asterales</taxon>
        <taxon>Asteraceae</taxon>
        <taxon>Carduoideae</taxon>
        <taxon>Cardueae</taxon>
        <taxon>Arctiinae</taxon>
        <taxon>Arctium</taxon>
    </lineage>
</organism>
<dbReference type="Proteomes" id="UP001055879">
    <property type="component" value="Linkage Group LG12"/>
</dbReference>
<comment type="caution">
    <text evidence="1">The sequence shown here is derived from an EMBL/GenBank/DDBJ whole genome shotgun (WGS) entry which is preliminary data.</text>
</comment>
<protein>
    <submittedName>
        <fullName evidence="1">Uncharacterized protein</fullName>
    </submittedName>
</protein>
<reference evidence="2" key="1">
    <citation type="journal article" date="2022" name="Mol. Ecol. Resour.">
        <title>The genomes of chicory, endive, great burdock and yacon provide insights into Asteraceae palaeo-polyploidization history and plant inulin production.</title>
        <authorList>
            <person name="Fan W."/>
            <person name="Wang S."/>
            <person name="Wang H."/>
            <person name="Wang A."/>
            <person name="Jiang F."/>
            <person name="Liu H."/>
            <person name="Zhao H."/>
            <person name="Xu D."/>
            <person name="Zhang Y."/>
        </authorList>
    </citation>
    <scope>NUCLEOTIDE SEQUENCE [LARGE SCALE GENOMIC DNA]</scope>
    <source>
        <strain evidence="2">cv. Niubang</strain>
    </source>
</reference>
<accession>A0ACB8YKP0</accession>
<dbReference type="EMBL" id="CM042058">
    <property type="protein sequence ID" value="KAI3685827.1"/>
    <property type="molecule type" value="Genomic_DNA"/>
</dbReference>
<name>A0ACB8YKP0_ARCLA</name>
<sequence>MYGWLENLANGDLEIAARSACVLDAGGMDSLFPDELLKHVDILSPNESELAHLTGMQTESFELIYLVVAKCQKLSDISQLIGETISCPLLRKASLSTPYFVPDGDIL</sequence>
<reference evidence="1 2" key="2">
    <citation type="journal article" date="2022" name="Mol. Ecol. Resour.">
        <title>The genomes of chicory, endive, great burdock and yacon provide insights into Asteraceae paleo-polyploidization history and plant inulin production.</title>
        <authorList>
            <person name="Fan W."/>
            <person name="Wang S."/>
            <person name="Wang H."/>
            <person name="Wang A."/>
            <person name="Jiang F."/>
            <person name="Liu H."/>
            <person name="Zhao H."/>
            <person name="Xu D."/>
            <person name="Zhang Y."/>
        </authorList>
    </citation>
    <scope>NUCLEOTIDE SEQUENCE [LARGE SCALE GENOMIC DNA]</scope>
    <source>
        <strain evidence="2">cv. Niubang</strain>
    </source>
</reference>
<gene>
    <name evidence="1" type="ORF">L6452_35087</name>
</gene>